<evidence type="ECO:0000256" key="4">
    <source>
        <dbReference type="ARBA" id="ARBA00023015"/>
    </source>
</evidence>
<evidence type="ECO:0000256" key="1">
    <source>
        <dbReference type="ARBA" id="ARBA00004123"/>
    </source>
</evidence>
<dbReference type="PANTHER" id="PTHR13581">
    <property type="entry name" value="MRG-BINDING PROTEIN"/>
    <property type="match status" value="1"/>
</dbReference>
<dbReference type="GO" id="GO:0035267">
    <property type="term" value="C:NuA4 histone acetyltransferase complex"/>
    <property type="evidence" value="ECO:0007669"/>
    <property type="project" value="TreeGrafter"/>
</dbReference>
<gene>
    <name evidence="8" type="ORF">VP01_1012g3</name>
</gene>
<evidence type="ECO:0000313" key="8">
    <source>
        <dbReference type="EMBL" id="KNZ64580.1"/>
    </source>
</evidence>
<feature type="compositionally biased region" description="Polar residues" evidence="7">
    <location>
        <begin position="130"/>
        <end position="139"/>
    </location>
</feature>
<sequence>MGSPLTETDGNNILSTTDGETAFFRSIIRYRPRGPNRHFSMVGICRDLERELHAVVPSRLIWNALRSCYDLDILAEMEPDEADEIDGSKSTEELLRSKQETFFREFQLPIDPSVPPEQSFQRLVDDRRLASSSDGSSPEQRPRSLPPTSPRRRTTSNSLKLHILDRPSSSKPKSAPDLNFLQEGMESDLTEQEDYDDDDDNDDDLKDLQTKQDEHEDDDDEHERAPESRSKKQRTSTSNAKSAVDIHAQQATPASRSRNTGNSNKSATAAASTSRSRTRARSKRCSGLSST</sequence>
<keyword evidence="3" id="KW-0156">Chromatin regulator</keyword>
<accession>A0A0L6VWC8</accession>
<keyword evidence="4" id="KW-0805">Transcription regulation</keyword>
<dbReference type="STRING" id="27349.A0A0L6VWC8"/>
<evidence type="ECO:0008006" key="10">
    <source>
        <dbReference type="Google" id="ProtNLM"/>
    </source>
</evidence>
<evidence type="ECO:0000256" key="6">
    <source>
        <dbReference type="ARBA" id="ARBA00023242"/>
    </source>
</evidence>
<feature type="compositionally biased region" description="Acidic residues" evidence="7">
    <location>
        <begin position="185"/>
        <end position="205"/>
    </location>
</feature>
<name>A0A0L6VWC8_9BASI</name>
<feature type="compositionally biased region" description="Low complexity" evidence="7">
    <location>
        <begin position="265"/>
        <end position="275"/>
    </location>
</feature>
<evidence type="ECO:0000256" key="3">
    <source>
        <dbReference type="ARBA" id="ARBA00022853"/>
    </source>
</evidence>
<evidence type="ECO:0000313" key="9">
    <source>
        <dbReference type="Proteomes" id="UP000037035"/>
    </source>
</evidence>
<evidence type="ECO:0000256" key="2">
    <source>
        <dbReference type="ARBA" id="ARBA00007117"/>
    </source>
</evidence>
<organism evidence="8 9">
    <name type="scientific">Puccinia sorghi</name>
    <dbReference type="NCBI Taxonomy" id="27349"/>
    <lineage>
        <taxon>Eukaryota</taxon>
        <taxon>Fungi</taxon>
        <taxon>Dikarya</taxon>
        <taxon>Basidiomycota</taxon>
        <taxon>Pucciniomycotina</taxon>
        <taxon>Pucciniomycetes</taxon>
        <taxon>Pucciniales</taxon>
        <taxon>Pucciniaceae</taxon>
        <taxon>Puccinia</taxon>
    </lineage>
</organism>
<dbReference type="GO" id="GO:0006357">
    <property type="term" value="P:regulation of transcription by RNA polymerase II"/>
    <property type="evidence" value="ECO:0007669"/>
    <property type="project" value="TreeGrafter"/>
</dbReference>
<comment type="caution">
    <text evidence="8">The sequence shown here is derived from an EMBL/GenBank/DDBJ whole genome shotgun (WGS) entry which is preliminary data.</text>
</comment>
<evidence type="ECO:0000256" key="5">
    <source>
        <dbReference type="ARBA" id="ARBA00023163"/>
    </source>
</evidence>
<evidence type="ECO:0000256" key="7">
    <source>
        <dbReference type="SAM" id="MobiDB-lite"/>
    </source>
</evidence>
<feature type="region of interest" description="Disordered" evidence="7">
    <location>
        <begin position="127"/>
        <end position="291"/>
    </location>
</feature>
<reference evidence="8 9" key="1">
    <citation type="submission" date="2015-08" db="EMBL/GenBank/DDBJ databases">
        <title>Next Generation Sequencing and Analysis of the Genome of Puccinia sorghi L Schw, the Causal Agent of Maize Common Rust.</title>
        <authorList>
            <person name="Rochi L."/>
            <person name="Burguener G."/>
            <person name="Darino M."/>
            <person name="Turjanski A."/>
            <person name="Kreff E."/>
            <person name="Dieguez M.J."/>
            <person name="Sacco F."/>
        </authorList>
    </citation>
    <scope>NUCLEOTIDE SEQUENCE [LARGE SCALE GENOMIC DNA]</scope>
    <source>
        <strain evidence="8 9">RO10H11247</strain>
    </source>
</reference>
<keyword evidence="5" id="KW-0804">Transcription</keyword>
<dbReference type="PANTHER" id="PTHR13581:SF5">
    <property type="entry name" value="MRG_MORF4L-BINDING PROTEIN"/>
    <property type="match status" value="1"/>
</dbReference>
<keyword evidence="9" id="KW-1185">Reference proteome</keyword>
<dbReference type="OrthoDB" id="5595141at2759"/>
<dbReference type="GO" id="GO:0006325">
    <property type="term" value="P:chromatin organization"/>
    <property type="evidence" value="ECO:0007669"/>
    <property type="project" value="UniProtKB-KW"/>
</dbReference>
<dbReference type="Pfam" id="PF07904">
    <property type="entry name" value="Eaf7"/>
    <property type="match status" value="1"/>
</dbReference>
<dbReference type="VEuPathDB" id="FungiDB:VP01_1012g3"/>
<feature type="compositionally biased region" description="Polar residues" evidence="7">
    <location>
        <begin position="249"/>
        <end position="264"/>
    </location>
</feature>
<dbReference type="GO" id="GO:0005634">
    <property type="term" value="C:nucleus"/>
    <property type="evidence" value="ECO:0007669"/>
    <property type="project" value="UniProtKB-SubCell"/>
</dbReference>
<comment type="subcellular location">
    <subcellularLocation>
        <location evidence="1">Nucleus</location>
    </subcellularLocation>
</comment>
<protein>
    <recommendedName>
        <fullName evidence="10">Chromatin modification-related protein EAF7</fullName>
    </recommendedName>
</protein>
<dbReference type="InterPro" id="IPR012423">
    <property type="entry name" value="Eaf7/MRGBP"/>
</dbReference>
<proteinExistence type="inferred from homology"/>
<dbReference type="EMBL" id="LAVV01000144">
    <property type="protein sequence ID" value="KNZ64580.1"/>
    <property type="molecule type" value="Genomic_DNA"/>
</dbReference>
<dbReference type="Proteomes" id="UP000037035">
    <property type="component" value="Unassembled WGS sequence"/>
</dbReference>
<keyword evidence="6" id="KW-0539">Nucleus</keyword>
<comment type="similarity">
    <text evidence="2">Belongs to the EAF7 family.</text>
</comment>
<dbReference type="AlphaFoldDB" id="A0A0L6VWC8"/>